<feature type="non-terminal residue" evidence="3">
    <location>
        <position position="1"/>
    </location>
</feature>
<feature type="non-terminal residue" evidence="3">
    <location>
        <position position="75"/>
    </location>
</feature>
<evidence type="ECO:0000256" key="1">
    <source>
        <dbReference type="ARBA" id="ARBA00008887"/>
    </source>
</evidence>
<evidence type="ECO:0000313" key="3">
    <source>
        <dbReference type="EMBL" id="CAG7656016.1"/>
    </source>
</evidence>
<dbReference type="InterPro" id="IPR024317">
    <property type="entry name" value="Dynein_heavy_chain_D4_dom"/>
</dbReference>
<dbReference type="GO" id="GO:0051959">
    <property type="term" value="F:dynein light intermediate chain binding"/>
    <property type="evidence" value="ECO:0007669"/>
    <property type="project" value="InterPro"/>
</dbReference>
<protein>
    <recommendedName>
        <fullName evidence="2">Dynein heavy chain AAA module D4 domain-containing protein</fullName>
    </recommendedName>
</protein>
<dbReference type="GO" id="GO:0030286">
    <property type="term" value="C:dynein complex"/>
    <property type="evidence" value="ECO:0007669"/>
    <property type="project" value="InterPro"/>
</dbReference>
<name>A0A8J2IYN6_9HEXA</name>
<accession>A0A8J2IYN6</accession>
<dbReference type="InterPro" id="IPR026983">
    <property type="entry name" value="DHC"/>
</dbReference>
<proteinExistence type="inferred from homology"/>
<dbReference type="PANTHER" id="PTHR22878:SF63">
    <property type="entry name" value="DYNEIN AXONEMAL HEAVY CHAIN 10"/>
    <property type="match status" value="1"/>
</dbReference>
<keyword evidence="4" id="KW-1185">Reference proteome</keyword>
<comment type="caution">
    <text evidence="3">The sequence shown here is derived from an EMBL/GenBank/DDBJ whole genome shotgun (WGS) entry which is preliminary data.</text>
</comment>
<reference evidence="3" key="1">
    <citation type="submission" date="2021-06" db="EMBL/GenBank/DDBJ databases">
        <authorList>
            <person name="Hodson N. C."/>
            <person name="Mongue J. A."/>
            <person name="Jaron S. K."/>
        </authorList>
    </citation>
    <scope>NUCLEOTIDE SEQUENCE</scope>
</reference>
<dbReference type="OrthoDB" id="10251809at2759"/>
<evidence type="ECO:0000313" key="4">
    <source>
        <dbReference type="Proteomes" id="UP000708208"/>
    </source>
</evidence>
<dbReference type="EMBL" id="CAJVCH010005060">
    <property type="protein sequence ID" value="CAG7656016.1"/>
    <property type="molecule type" value="Genomic_DNA"/>
</dbReference>
<dbReference type="Proteomes" id="UP000708208">
    <property type="component" value="Unassembled WGS sequence"/>
</dbReference>
<dbReference type="GO" id="GO:0007018">
    <property type="term" value="P:microtubule-based movement"/>
    <property type="evidence" value="ECO:0007669"/>
    <property type="project" value="InterPro"/>
</dbReference>
<organism evidence="3 4">
    <name type="scientific">Allacma fusca</name>
    <dbReference type="NCBI Taxonomy" id="39272"/>
    <lineage>
        <taxon>Eukaryota</taxon>
        <taxon>Metazoa</taxon>
        <taxon>Ecdysozoa</taxon>
        <taxon>Arthropoda</taxon>
        <taxon>Hexapoda</taxon>
        <taxon>Collembola</taxon>
        <taxon>Symphypleona</taxon>
        <taxon>Sminthuridae</taxon>
        <taxon>Allacma</taxon>
    </lineage>
</organism>
<dbReference type="Pfam" id="PF12780">
    <property type="entry name" value="AAA_8"/>
    <property type="match status" value="1"/>
</dbReference>
<sequence>GSSSSENVQRKAIWQYVIQKCVINLHIVLAMSPTGDGLRTRCRNFPGLVNNTYIDWFQPWPKQALFPVASVFFAV</sequence>
<dbReference type="PANTHER" id="PTHR22878">
    <property type="entry name" value="DYNEIN HEAVY CHAIN 6, AXONEMAL-LIKE-RELATED"/>
    <property type="match status" value="1"/>
</dbReference>
<dbReference type="AlphaFoldDB" id="A0A8J2IYN6"/>
<comment type="similarity">
    <text evidence="1">Belongs to the dynein heavy chain family.</text>
</comment>
<feature type="domain" description="Dynein heavy chain AAA module D4" evidence="2">
    <location>
        <begin position="9"/>
        <end position="73"/>
    </location>
</feature>
<gene>
    <name evidence="3" type="ORF">AFUS01_LOCUS942</name>
</gene>
<dbReference type="GO" id="GO:0045505">
    <property type="term" value="F:dynein intermediate chain binding"/>
    <property type="evidence" value="ECO:0007669"/>
    <property type="project" value="InterPro"/>
</dbReference>
<evidence type="ECO:0000259" key="2">
    <source>
        <dbReference type="Pfam" id="PF12780"/>
    </source>
</evidence>